<feature type="transmembrane region" description="Helical" evidence="6">
    <location>
        <begin position="50"/>
        <end position="68"/>
    </location>
</feature>
<dbReference type="GO" id="GO:0005886">
    <property type="term" value="C:plasma membrane"/>
    <property type="evidence" value="ECO:0007669"/>
    <property type="project" value="UniProtKB-SubCell"/>
</dbReference>
<dbReference type="EMBL" id="GG657906">
    <property type="protein sequence ID" value="EEF78664.1"/>
    <property type="molecule type" value="Genomic_DNA"/>
</dbReference>
<proteinExistence type="predicted"/>
<organism evidence="8 9">
    <name type="scientific">Methylophaga thiooxydans DMS010</name>
    <dbReference type="NCBI Taxonomy" id="637616"/>
    <lineage>
        <taxon>Bacteria</taxon>
        <taxon>Pseudomonadati</taxon>
        <taxon>Pseudomonadota</taxon>
        <taxon>Gammaproteobacteria</taxon>
        <taxon>Thiotrichales</taxon>
        <taxon>Piscirickettsiaceae</taxon>
        <taxon>Methylophaga</taxon>
    </lineage>
</organism>
<keyword evidence="2" id="KW-1003">Cell membrane</keyword>
<feature type="transmembrane region" description="Helical" evidence="6">
    <location>
        <begin position="98"/>
        <end position="119"/>
    </location>
</feature>
<reference evidence="8 9" key="1">
    <citation type="journal article" date="2011" name="J. Bacteriol.">
        <title>Draft genome sequence of the chemolithoheterotrophic, halophilic methylotroph Methylophaga thiooxydans DMS010.</title>
        <authorList>
            <person name="Boden R."/>
            <person name="Ferriera S."/>
            <person name="Johnson J."/>
            <person name="Kelly D.P."/>
            <person name="Murrell J.C."/>
            <person name="Schafer H."/>
        </authorList>
    </citation>
    <scope>NUCLEOTIDE SEQUENCE [LARGE SCALE GENOMIC DNA]</scope>
    <source>
        <strain evidence="8 9">DMS010</strain>
    </source>
</reference>
<protein>
    <recommendedName>
        <fullName evidence="7">RDD domain-containing protein</fullName>
    </recommendedName>
</protein>
<dbReference type="Pfam" id="PF06271">
    <property type="entry name" value="RDD"/>
    <property type="match status" value="1"/>
</dbReference>
<evidence type="ECO:0000256" key="4">
    <source>
        <dbReference type="ARBA" id="ARBA00022989"/>
    </source>
</evidence>
<keyword evidence="5 6" id="KW-0472">Membrane</keyword>
<evidence type="ECO:0000256" key="1">
    <source>
        <dbReference type="ARBA" id="ARBA00004651"/>
    </source>
</evidence>
<keyword evidence="4 6" id="KW-1133">Transmembrane helix</keyword>
<dbReference type="OrthoDB" id="9793824at2"/>
<evidence type="ECO:0000256" key="5">
    <source>
        <dbReference type="ARBA" id="ARBA00023136"/>
    </source>
</evidence>
<keyword evidence="3 6" id="KW-0812">Transmembrane</keyword>
<accession>C0N945</accession>
<evidence type="ECO:0000256" key="2">
    <source>
        <dbReference type="ARBA" id="ARBA00022475"/>
    </source>
</evidence>
<comment type="subcellular location">
    <subcellularLocation>
        <location evidence="1">Cell membrane</location>
        <topology evidence="1">Multi-pass membrane protein</topology>
    </subcellularLocation>
</comment>
<evidence type="ECO:0000256" key="3">
    <source>
        <dbReference type="ARBA" id="ARBA00022692"/>
    </source>
</evidence>
<dbReference type="InterPro" id="IPR010432">
    <property type="entry name" value="RDD"/>
</dbReference>
<gene>
    <name evidence="8" type="ORF">MDMS009_2837</name>
</gene>
<dbReference type="PANTHER" id="PTHR36115:SF10">
    <property type="entry name" value="RDD DOMAIN-CONTAINING PROTEIN"/>
    <property type="match status" value="1"/>
</dbReference>
<evidence type="ECO:0000256" key="6">
    <source>
        <dbReference type="SAM" id="Phobius"/>
    </source>
</evidence>
<sequence>MTQTNSRPGPFRQLMAMLYDLLLLISTLFIAAVIPVVLNGGEAIHSGNPIFFFYLLLVSLFFYGWFWTHGGQTLGMRAWKIYLVGQDNMSVTWKQAGLRFTVAIFSWLFLGLGFLWQWLGKEKQSWHDILSDTKLIVANQTGN</sequence>
<feature type="domain" description="RDD" evidence="7">
    <location>
        <begin position="8"/>
        <end position="131"/>
    </location>
</feature>
<feature type="transmembrane region" description="Helical" evidence="6">
    <location>
        <begin position="21"/>
        <end position="38"/>
    </location>
</feature>
<dbReference type="InterPro" id="IPR051791">
    <property type="entry name" value="Pra-immunoreactive"/>
</dbReference>
<evidence type="ECO:0000313" key="9">
    <source>
        <dbReference type="Proteomes" id="UP000004679"/>
    </source>
</evidence>
<name>C0N945_9GAMM</name>
<evidence type="ECO:0000313" key="8">
    <source>
        <dbReference type="EMBL" id="EEF78664.1"/>
    </source>
</evidence>
<dbReference type="AlphaFoldDB" id="C0N945"/>
<dbReference type="RefSeq" id="WP_008292205.1">
    <property type="nucleotide sequence ID" value="NZ_GG657906.1"/>
</dbReference>
<dbReference type="Proteomes" id="UP000004679">
    <property type="component" value="Unassembled WGS sequence"/>
</dbReference>
<keyword evidence="9" id="KW-1185">Reference proteome</keyword>
<dbReference type="HOGENOM" id="CLU_053152_4_1_6"/>
<dbReference type="PANTHER" id="PTHR36115">
    <property type="entry name" value="PROLINE-RICH ANTIGEN HOMOLOG-RELATED"/>
    <property type="match status" value="1"/>
</dbReference>
<evidence type="ECO:0000259" key="7">
    <source>
        <dbReference type="Pfam" id="PF06271"/>
    </source>
</evidence>